<keyword evidence="2" id="KW-1185">Reference proteome</keyword>
<organism evidence="1 2">
    <name type="scientific">Niastella vici</name>
    <dbReference type="NCBI Taxonomy" id="1703345"/>
    <lineage>
        <taxon>Bacteria</taxon>
        <taxon>Pseudomonadati</taxon>
        <taxon>Bacteroidota</taxon>
        <taxon>Chitinophagia</taxon>
        <taxon>Chitinophagales</taxon>
        <taxon>Chitinophagaceae</taxon>
        <taxon>Niastella</taxon>
    </lineage>
</organism>
<sequence length="187" mass="21823">MNRHTLFKPGYKGRTILLAVFFSVLLTSAFAQQKVCFFKYSACPDKRNGNKLNFGPRLQTEFTTRVDYSDANQITFIYAYGTKRATAETYKRVTNNLFNKEPKEISGHRLLGAYFNPGLAMYELYYLSSNHQSMLHKTFAHPGKLFWYEYLSNSRTCHPFENMVLRVFMNDTIQLRTQPAPKQKNLK</sequence>
<reference evidence="1 2" key="1">
    <citation type="submission" date="2016-03" db="EMBL/GenBank/DDBJ databases">
        <title>Niastella vici sp. nov., isolated from farmland soil.</title>
        <authorList>
            <person name="Chen L."/>
            <person name="Wang D."/>
            <person name="Yang S."/>
            <person name="Wang G."/>
        </authorList>
    </citation>
    <scope>NUCLEOTIDE SEQUENCE [LARGE SCALE GENOMIC DNA]</scope>
    <source>
        <strain evidence="1 2">DJ57</strain>
    </source>
</reference>
<dbReference type="EMBL" id="LVYD01000113">
    <property type="protein sequence ID" value="OQP57784.1"/>
    <property type="molecule type" value="Genomic_DNA"/>
</dbReference>
<protein>
    <submittedName>
        <fullName evidence="1">Uncharacterized protein</fullName>
    </submittedName>
</protein>
<dbReference type="AlphaFoldDB" id="A0A1V9FHE8"/>
<gene>
    <name evidence="1" type="ORF">A3860_09155</name>
</gene>
<proteinExistence type="predicted"/>
<dbReference type="RefSeq" id="WP_081155689.1">
    <property type="nucleotide sequence ID" value="NZ_LVYD01000113.1"/>
</dbReference>
<name>A0A1V9FHE8_9BACT</name>
<dbReference type="Proteomes" id="UP000192796">
    <property type="component" value="Unassembled WGS sequence"/>
</dbReference>
<evidence type="ECO:0000313" key="2">
    <source>
        <dbReference type="Proteomes" id="UP000192796"/>
    </source>
</evidence>
<evidence type="ECO:0000313" key="1">
    <source>
        <dbReference type="EMBL" id="OQP57784.1"/>
    </source>
</evidence>
<accession>A0A1V9FHE8</accession>
<comment type="caution">
    <text evidence="1">The sequence shown here is derived from an EMBL/GenBank/DDBJ whole genome shotgun (WGS) entry which is preliminary data.</text>
</comment>
<dbReference type="STRING" id="1703345.A3860_09155"/>